<keyword evidence="2" id="KW-0808">Transferase</keyword>
<evidence type="ECO:0000259" key="1">
    <source>
        <dbReference type="PROSITE" id="PS51186"/>
    </source>
</evidence>
<dbReference type="AlphaFoldDB" id="A0A410Q885"/>
<protein>
    <submittedName>
        <fullName evidence="2">N-acetyltransferase</fullName>
    </submittedName>
</protein>
<dbReference type="PROSITE" id="PS51186">
    <property type="entry name" value="GNAT"/>
    <property type="match status" value="1"/>
</dbReference>
<dbReference type="CDD" id="cd04301">
    <property type="entry name" value="NAT_SF"/>
    <property type="match status" value="1"/>
</dbReference>
<dbReference type="OrthoDB" id="162220at2"/>
<dbReference type="InterPro" id="IPR016181">
    <property type="entry name" value="Acyl_CoA_acyltransferase"/>
</dbReference>
<dbReference type="KEGG" id="spoa:EQM13_00770"/>
<reference evidence="3" key="1">
    <citation type="submission" date="2019-01" db="EMBL/GenBank/DDBJ databases">
        <title>Draft genomes of a novel of Sporanaerobacter strains.</title>
        <authorList>
            <person name="Ma S."/>
        </authorList>
    </citation>
    <scope>NUCLEOTIDE SEQUENCE [LARGE SCALE GENOMIC DNA]</scope>
    <source>
        <strain evidence="3">NJN-17</strain>
    </source>
</reference>
<dbReference type="InterPro" id="IPR000182">
    <property type="entry name" value="GNAT_dom"/>
</dbReference>
<dbReference type="EMBL" id="CP035282">
    <property type="protein sequence ID" value="QAT60205.1"/>
    <property type="molecule type" value="Genomic_DNA"/>
</dbReference>
<keyword evidence="3" id="KW-1185">Reference proteome</keyword>
<feature type="domain" description="N-acetyltransferase" evidence="1">
    <location>
        <begin position="3"/>
        <end position="190"/>
    </location>
</feature>
<dbReference type="GO" id="GO:0016747">
    <property type="term" value="F:acyltransferase activity, transferring groups other than amino-acyl groups"/>
    <property type="evidence" value="ECO:0007669"/>
    <property type="project" value="InterPro"/>
</dbReference>
<proteinExistence type="predicted"/>
<dbReference type="Proteomes" id="UP000287969">
    <property type="component" value="Chromosome"/>
</dbReference>
<organism evidence="2 3">
    <name type="scientific">Acidilutibacter cellobiosedens</name>
    <dbReference type="NCBI Taxonomy" id="2507161"/>
    <lineage>
        <taxon>Bacteria</taxon>
        <taxon>Bacillati</taxon>
        <taxon>Bacillota</taxon>
        <taxon>Tissierellia</taxon>
        <taxon>Tissierellales</taxon>
        <taxon>Acidilutibacteraceae</taxon>
        <taxon>Acidilutibacter</taxon>
    </lineage>
</organism>
<name>A0A410Q885_9FIRM</name>
<evidence type="ECO:0000313" key="3">
    <source>
        <dbReference type="Proteomes" id="UP000287969"/>
    </source>
</evidence>
<dbReference type="SUPFAM" id="SSF55729">
    <property type="entry name" value="Acyl-CoA N-acyltransferases (Nat)"/>
    <property type="match status" value="1"/>
</dbReference>
<evidence type="ECO:0000313" key="2">
    <source>
        <dbReference type="EMBL" id="QAT60205.1"/>
    </source>
</evidence>
<dbReference type="Pfam" id="PF00583">
    <property type="entry name" value="Acetyltransf_1"/>
    <property type="match status" value="1"/>
</dbReference>
<dbReference type="Gene3D" id="3.40.630.30">
    <property type="match status" value="1"/>
</dbReference>
<accession>A0A410Q885</accession>
<sequence>MNIEIKKLTPELVDDFFRFFEHIAFPDHPEWGCGCYCCFFHANNIEEWENQTAEENREIARKMILSDKMKGLLAYADGKPVGWCHFDDKSKLPGLKVFYPQVIGNEENIGAIVCFTIAQQYRNKGIAKKLLSQACGELEKQGFLIAEAYPQRECASDEENYHGPLSMYLSQGFSVHKELEKEVIVRKYLRN</sequence>
<gene>
    <name evidence="2" type="ORF">EQM13_00770</name>
</gene>
<dbReference type="RefSeq" id="WP_071140612.1">
    <property type="nucleotide sequence ID" value="NZ_CP035282.1"/>
</dbReference>